<name>A0A150XAH9_9BACT</name>
<proteinExistence type="predicted"/>
<keyword evidence="1" id="KW-0472">Membrane</keyword>
<keyword evidence="1" id="KW-1133">Transmembrane helix</keyword>
<dbReference type="RefSeq" id="WP_068219543.1">
    <property type="nucleotide sequence ID" value="NZ_LRPC01000012.1"/>
</dbReference>
<sequence>MSYAITSYVLYLVLTIGLTIWVASTLFKSGRVFLVDIFSGNQEFANSVNRLLVVGFYLINLGFAVSSLDAIGSVNDLSDLFIRLSKRVGIITLILGGMHFLNIYVFFQIRKSGKENRLTHV</sequence>
<keyword evidence="3" id="KW-1185">Reference proteome</keyword>
<evidence type="ECO:0000256" key="1">
    <source>
        <dbReference type="SAM" id="Phobius"/>
    </source>
</evidence>
<organism evidence="2 3">
    <name type="scientific">Roseivirga spongicola</name>
    <dbReference type="NCBI Taxonomy" id="333140"/>
    <lineage>
        <taxon>Bacteria</taxon>
        <taxon>Pseudomonadati</taxon>
        <taxon>Bacteroidota</taxon>
        <taxon>Cytophagia</taxon>
        <taxon>Cytophagales</taxon>
        <taxon>Roseivirgaceae</taxon>
        <taxon>Roseivirga</taxon>
    </lineage>
</organism>
<dbReference type="Proteomes" id="UP000075606">
    <property type="component" value="Unassembled WGS sequence"/>
</dbReference>
<feature type="transmembrane region" description="Helical" evidence="1">
    <location>
        <begin position="88"/>
        <end position="107"/>
    </location>
</feature>
<dbReference type="OrthoDB" id="193443at2"/>
<feature type="transmembrane region" description="Helical" evidence="1">
    <location>
        <begin position="48"/>
        <end position="68"/>
    </location>
</feature>
<protein>
    <submittedName>
        <fullName evidence="2">Uncharacterized protein</fullName>
    </submittedName>
</protein>
<evidence type="ECO:0000313" key="2">
    <source>
        <dbReference type="EMBL" id="KYG75747.1"/>
    </source>
</evidence>
<dbReference type="STRING" id="333140.AWW68_07885"/>
<gene>
    <name evidence="2" type="ORF">AWW68_07885</name>
</gene>
<evidence type="ECO:0000313" key="3">
    <source>
        <dbReference type="Proteomes" id="UP000075606"/>
    </source>
</evidence>
<dbReference type="AlphaFoldDB" id="A0A150XAH9"/>
<comment type="caution">
    <text evidence="2">The sequence shown here is derived from an EMBL/GenBank/DDBJ whole genome shotgun (WGS) entry which is preliminary data.</text>
</comment>
<reference evidence="2 3" key="1">
    <citation type="submission" date="2016-01" db="EMBL/GenBank/DDBJ databases">
        <title>Genome sequencing of Roseivirga spongicola UST030701-084.</title>
        <authorList>
            <person name="Selvaratnam C."/>
            <person name="Thevarajoo S."/>
            <person name="Goh K.M."/>
            <person name="Ee R."/>
            <person name="Chan K.-G."/>
            <person name="Chong C.S."/>
        </authorList>
    </citation>
    <scope>NUCLEOTIDE SEQUENCE [LARGE SCALE GENOMIC DNA]</scope>
    <source>
        <strain evidence="2 3">UST030701-084</strain>
    </source>
</reference>
<dbReference type="EMBL" id="LRPC01000012">
    <property type="protein sequence ID" value="KYG75747.1"/>
    <property type="molecule type" value="Genomic_DNA"/>
</dbReference>
<keyword evidence="1" id="KW-0812">Transmembrane</keyword>
<accession>A0A150XAH9</accession>
<feature type="transmembrane region" description="Helical" evidence="1">
    <location>
        <begin position="6"/>
        <end position="27"/>
    </location>
</feature>